<accession>A0ABP1FKH2</accession>
<evidence type="ECO:0000256" key="2">
    <source>
        <dbReference type="ARBA" id="ARBA00023163"/>
    </source>
</evidence>
<dbReference type="Gene3D" id="1.10.10.60">
    <property type="entry name" value="Homeodomain-like"/>
    <property type="match status" value="1"/>
</dbReference>
<evidence type="ECO:0000313" key="9">
    <source>
        <dbReference type="EMBL" id="CAL5219704.1"/>
    </source>
</evidence>
<proteinExistence type="predicted"/>
<evidence type="ECO:0000313" key="10">
    <source>
        <dbReference type="Proteomes" id="UP001497392"/>
    </source>
</evidence>
<evidence type="ECO:0000256" key="3">
    <source>
        <dbReference type="ARBA" id="ARBA00023242"/>
    </source>
</evidence>
<dbReference type="PROSITE" id="PS51293">
    <property type="entry name" value="SANT"/>
    <property type="match status" value="1"/>
</dbReference>
<feature type="region of interest" description="Disordered" evidence="4">
    <location>
        <begin position="26"/>
        <end position="89"/>
    </location>
</feature>
<organism evidence="9 10">
    <name type="scientific">Coccomyxa viridis</name>
    <dbReference type="NCBI Taxonomy" id="1274662"/>
    <lineage>
        <taxon>Eukaryota</taxon>
        <taxon>Viridiplantae</taxon>
        <taxon>Chlorophyta</taxon>
        <taxon>core chlorophytes</taxon>
        <taxon>Trebouxiophyceae</taxon>
        <taxon>Trebouxiophyceae incertae sedis</taxon>
        <taxon>Coccomyxaceae</taxon>
        <taxon>Coccomyxa</taxon>
    </lineage>
</organism>
<evidence type="ECO:0000259" key="7">
    <source>
        <dbReference type="PROSITE" id="PS51293"/>
    </source>
</evidence>
<protein>
    <submittedName>
        <fullName evidence="9">G1592 protein</fullName>
    </submittedName>
</protein>
<dbReference type="Gene3D" id="3.40.140.10">
    <property type="entry name" value="Cytidine Deaminase, domain 2"/>
    <property type="match status" value="1"/>
</dbReference>
<evidence type="ECO:0000256" key="4">
    <source>
        <dbReference type="SAM" id="MobiDB-lite"/>
    </source>
</evidence>
<dbReference type="PROSITE" id="PS51294">
    <property type="entry name" value="HTH_MYB"/>
    <property type="match status" value="1"/>
</dbReference>
<dbReference type="Proteomes" id="UP001497392">
    <property type="component" value="Unassembled WGS sequence"/>
</dbReference>
<name>A0ABP1FKH2_9CHLO</name>
<evidence type="ECO:0000256" key="1">
    <source>
        <dbReference type="ARBA" id="ARBA00023015"/>
    </source>
</evidence>
<dbReference type="PROSITE" id="PS50249">
    <property type="entry name" value="MPN"/>
    <property type="match status" value="1"/>
</dbReference>
<dbReference type="EMBL" id="CAXHTA020000002">
    <property type="protein sequence ID" value="CAL5219704.1"/>
    <property type="molecule type" value="Genomic_DNA"/>
</dbReference>
<dbReference type="SUPFAM" id="SSF102712">
    <property type="entry name" value="JAB1/MPN domain"/>
    <property type="match status" value="1"/>
</dbReference>
<dbReference type="InterPro" id="IPR017884">
    <property type="entry name" value="SANT_dom"/>
</dbReference>
<keyword evidence="1" id="KW-0805">Transcription regulation</keyword>
<dbReference type="InterPro" id="IPR006447">
    <property type="entry name" value="Myb_dom_plants"/>
</dbReference>
<gene>
    <name evidence="9" type="primary">g1592</name>
    <name evidence="9" type="ORF">VP750_LOCUS1363</name>
</gene>
<dbReference type="InterPro" id="IPR001005">
    <property type="entry name" value="SANT/Myb"/>
</dbReference>
<keyword evidence="10" id="KW-1185">Reference proteome</keyword>
<dbReference type="InterPro" id="IPR050242">
    <property type="entry name" value="JAMM_MPN+_peptidase_M67A"/>
</dbReference>
<reference evidence="9 10" key="1">
    <citation type="submission" date="2024-06" db="EMBL/GenBank/DDBJ databases">
        <authorList>
            <person name="Kraege A."/>
            <person name="Thomma B."/>
        </authorList>
    </citation>
    <scope>NUCLEOTIDE SEQUENCE [LARGE SCALE GENOMIC DNA]</scope>
</reference>
<evidence type="ECO:0000259" key="8">
    <source>
        <dbReference type="PROSITE" id="PS51294"/>
    </source>
</evidence>
<dbReference type="InterPro" id="IPR000555">
    <property type="entry name" value="JAMM/MPN+_dom"/>
</dbReference>
<feature type="domain" description="SANT" evidence="7">
    <location>
        <begin position="86"/>
        <end position="137"/>
    </location>
</feature>
<dbReference type="InterPro" id="IPR009057">
    <property type="entry name" value="Homeodomain-like_sf"/>
</dbReference>
<keyword evidence="2" id="KW-0804">Transcription</keyword>
<keyword evidence="3" id="KW-0539">Nucleus</keyword>
<dbReference type="PROSITE" id="PS50090">
    <property type="entry name" value="MYB_LIKE"/>
    <property type="match status" value="1"/>
</dbReference>
<dbReference type="InterPro" id="IPR017930">
    <property type="entry name" value="Myb_dom"/>
</dbReference>
<feature type="domain" description="HTH myb-type" evidence="8">
    <location>
        <begin position="90"/>
        <end position="137"/>
    </location>
</feature>
<feature type="compositionally biased region" description="Basic residues" evidence="4">
    <location>
        <begin position="38"/>
        <end position="47"/>
    </location>
</feature>
<evidence type="ECO:0000259" key="6">
    <source>
        <dbReference type="PROSITE" id="PS50249"/>
    </source>
</evidence>
<feature type="region of interest" description="Disordered" evidence="4">
    <location>
        <begin position="184"/>
        <end position="257"/>
    </location>
</feature>
<dbReference type="SMART" id="SM00717">
    <property type="entry name" value="SANT"/>
    <property type="match status" value="1"/>
</dbReference>
<dbReference type="InterPro" id="IPR037518">
    <property type="entry name" value="MPN"/>
</dbReference>
<sequence>MTTDADDALIAKLLAEDNIYSYQGTFEDCESDDTEHGHSKRRKKAKRRGDPRIRAPVSTGREAPRDKLEVTATGRRKRKDHGAAREAGKTWSDDEERLFLEALDLHGRNWKAAACHMGSRDARQVASHAQKFFVKLAFTGRLLPSKVAESGCGYTLSGKLLDPESAAARAYGFKEGMLKELQDQASPSLAGIRQPGQEGDAEKENGCSVASNSMVGPAVHSGPAGGAEGPPKTRDSQNSAVPKAHQKKRLRAEQQLEVVAEPTEYAKSRPRRERQEPRMALGHTSESLELLACQDFVGPPGSGAPQAQPFRVSVNPQATVLMDLHAHLSSTEVIGLLGGVWKADRRHIEVVRAFPCRRAVGSQSGTSVELDPSAEVETRALMQAEDLTPVGWYHSHPVFAPRPSQKDCENQRNYQVLFRCGESELEPFLGAIVGPYHLQLPSPASQVTWFMVRSRRGALLPHNVRIEEGKRAGAPGAAETECWREVVDMVAPDATRMDLAQPWRPCSSIASGIPEGPPLSRAQKLETSLFIRLQQQQQDGESSVKCEGDIGDGLKELVGHIETSWGVRLRVKPAERCGPEDDATCEQAGNGGVVTAASVREPAA</sequence>
<dbReference type="PANTHER" id="PTHR10410">
    <property type="entry name" value="EUKARYOTIC TRANSLATION INITIATION FACTOR 3 -RELATED"/>
    <property type="match status" value="1"/>
</dbReference>
<dbReference type="SUPFAM" id="SSF46689">
    <property type="entry name" value="Homeodomain-like"/>
    <property type="match status" value="1"/>
</dbReference>
<feature type="domain" description="Myb-like" evidence="5">
    <location>
        <begin position="91"/>
        <end position="133"/>
    </location>
</feature>
<feature type="domain" description="MPN" evidence="6">
    <location>
        <begin position="312"/>
        <end position="450"/>
    </location>
</feature>
<comment type="caution">
    <text evidence="9">The sequence shown here is derived from an EMBL/GenBank/DDBJ whole genome shotgun (WGS) entry which is preliminary data.</text>
</comment>
<dbReference type="CDD" id="cd00167">
    <property type="entry name" value="SANT"/>
    <property type="match status" value="1"/>
</dbReference>
<dbReference type="Pfam" id="PF01398">
    <property type="entry name" value="JAB"/>
    <property type="match status" value="1"/>
</dbReference>
<dbReference type="NCBIfam" id="TIGR01557">
    <property type="entry name" value="myb_SHAQKYF"/>
    <property type="match status" value="1"/>
</dbReference>
<evidence type="ECO:0000259" key="5">
    <source>
        <dbReference type="PROSITE" id="PS50090"/>
    </source>
</evidence>
<dbReference type="Pfam" id="PF00249">
    <property type="entry name" value="Myb_DNA-binding"/>
    <property type="match status" value="1"/>
</dbReference>